<dbReference type="Gene3D" id="1.10.10.10">
    <property type="entry name" value="Winged helix-like DNA-binding domain superfamily/Winged helix DNA-binding domain"/>
    <property type="match status" value="1"/>
</dbReference>
<feature type="domain" description="OmpR/PhoB-type" evidence="11">
    <location>
        <begin position="127"/>
        <end position="223"/>
    </location>
</feature>
<dbReference type="Gene3D" id="3.40.50.2300">
    <property type="match status" value="1"/>
</dbReference>
<protein>
    <recommendedName>
        <fullName evidence="1">Stage 0 sporulation protein A homolog</fullName>
    </recommendedName>
</protein>
<evidence type="ECO:0000256" key="7">
    <source>
        <dbReference type="ARBA" id="ARBA00024867"/>
    </source>
</evidence>
<dbReference type="InterPro" id="IPR011006">
    <property type="entry name" value="CheY-like_superfamily"/>
</dbReference>
<dbReference type="InterPro" id="IPR036388">
    <property type="entry name" value="WH-like_DNA-bd_sf"/>
</dbReference>
<dbReference type="PROSITE" id="PS51755">
    <property type="entry name" value="OMPR_PHOB"/>
    <property type="match status" value="1"/>
</dbReference>
<dbReference type="InterPro" id="IPR001867">
    <property type="entry name" value="OmpR/PhoB-type_DNA-bd"/>
</dbReference>
<dbReference type="GO" id="GO:0000156">
    <property type="term" value="F:phosphorelay response regulator activity"/>
    <property type="evidence" value="ECO:0007669"/>
    <property type="project" value="TreeGrafter"/>
</dbReference>
<evidence type="ECO:0000256" key="9">
    <source>
        <dbReference type="PROSITE-ProRule" id="PRU01091"/>
    </source>
</evidence>
<keyword evidence="3" id="KW-0902">Two-component regulatory system</keyword>
<dbReference type="SMART" id="SM00448">
    <property type="entry name" value="REC"/>
    <property type="match status" value="1"/>
</dbReference>
<evidence type="ECO:0000256" key="2">
    <source>
        <dbReference type="ARBA" id="ARBA00022553"/>
    </source>
</evidence>
<dbReference type="InterPro" id="IPR001789">
    <property type="entry name" value="Sig_transdc_resp-reg_receiver"/>
</dbReference>
<keyword evidence="4" id="KW-0805">Transcription regulation</keyword>
<dbReference type="CDD" id="cd00383">
    <property type="entry name" value="trans_reg_C"/>
    <property type="match status" value="1"/>
</dbReference>
<dbReference type="Proteomes" id="UP000249986">
    <property type="component" value="Unassembled WGS sequence"/>
</dbReference>
<dbReference type="EMBL" id="UAWG01000012">
    <property type="protein sequence ID" value="SQB60139.1"/>
    <property type="molecule type" value="Genomic_DNA"/>
</dbReference>
<accession>A0A2X3ACQ4</accession>
<evidence type="ECO:0000256" key="1">
    <source>
        <dbReference type="ARBA" id="ARBA00018672"/>
    </source>
</evidence>
<proteinExistence type="predicted"/>
<feature type="domain" description="Response regulatory" evidence="10">
    <location>
        <begin position="2"/>
        <end position="115"/>
    </location>
</feature>
<evidence type="ECO:0000259" key="11">
    <source>
        <dbReference type="PROSITE" id="PS51755"/>
    </source>
</evidence>
<evidence type="ECO:0000313" key="12">
    <source>
        <dbReference type="EMBL" id="SQB60139.1"/>
    </source>
</evidence>
<dbReference type="GO" id="GO:0005829">
    <property type="term" value="C:cytosol"/>
    <property type="evidence" value="ECO:0007669"/>
    <property type="project" value="TreeGrafter"/>
</dbReference>
<name>A0A2X3ACQ4_CLOPF</name>
<dbReference type="GO" id="GO:0032993">
    <property type="term" value="C:protein-DNA complex"/>
    <property type="evidence" value="ECO:0007669"/>
    <property type="project" value="TreeGrafter"/>
</dbReference>
<keyword evidence="2 8" id="KW-0597">Phosphoprotein</keyword>
<dbReference type="FunFam" id="1.10.10.10:FF:000018">
    <property type="entry name" value="DNA-binding response regulator ResD"/>
    <property type="match status" value="1"/>
</dbReference>
<evidence type="ECO:0000256" key="5">
    <source>
        <dbReference type="ARBA" id="ARBA00023125"/>
    </source>
</evidence>
<evidence type="ECO:0000256" key="3">
    <source>
        <dbReference type="ARBA" id="ARBA00023012"/>
    </source>
</evidence>
<dbReference type="AlphaFoldDB" id="A0A2X3ACQ4"/>
<dbReference type="PANTHER" id="PTHR48111:SF73">
    <property type="entry name" value="ALKALINE PHOSPHATASE SYNTHESIS TRANSCRIPTIONAL REGULATORY PROTEIN PHOP"/>
    <property type="match status" value="1"/>
</dbReference>
<dbReference type="GO" id="GO:0006355">
    <property type="term" value="P:regulation of DNA-templated transcription"/>
    <property type="evidence" value="ECO:0007669"/>
    <property type="project" value="InterPro"/>
</dbReference>
<dbReference type="CDD" id="cd17574">
    <property type="entry name" value="REC_OmpR"/>
    <property type="match status" value="1"/>
</dbReference>
<organism evidence="12 13">
    <name type="scientific">Clostridium perfringens</name>
    <dbReference type="NCBI Taxonomy" id="1502"/>
    <lineage>
        <taxon>Bacteria</taxon>
        <taxon>Bacillati</taxon>
        <taxon>Bacillota</taxon>
        <taxon>Clostridia</taxon>
        <taxon>Eubacteriales</taxon>
        <taxon>Clostridiaceae</taxon>
        <taxon>Clostridium</taxon>
    </lineage>
</organism>
<reference evidence="12 13" key="1">
    <citation type="submission" date="2018-06" db="EMBL/GenBank/DDBJ databases">
        <authorList>
            <consortium name="Pathogen Informatics"/>
            <person name="Doyle S."/>
        </authorList>
    </citation>
    <scope>NUCLEOTIDE SEQUENCE [LARGE SCALE GENOMIC DNA]</scope>
    <source>
        <strain evidence="12 13">NCTC10719</strain>
    </source>
</reference>
<gene>
    <name evidence="12" type="primary">yycF_1</name>
    <name evidence="12" type="ORF">NCTC10719_01713</name>
</gene>
<dbReference type="Pfam" id="PF00072">
    <property type="entry name" value="Response_reg"/>
    <property type="match status" value="1"/>
</dbReference>
<dbReference type="Gene3D" id="6.10.250.690">
    <property type="match status" value="1"/>
</dbReference>
<dbReference type="PROSITE" id="PS50110">
    <property type="entry name" value="RESPONSE_REGULATORY"/>
    <property type="match status" value="1"/>
</dbReference>
<dbReference type="RefSeq" id="WP_111926530.1">
    <property type="nucleotide sequence ID" value="NZ_CATNYD010000001.1"/>
</dbReference>
<dbReference type="GO" id="GO:0000976">
    <property type="term" value="F:transcription cis-regulatory region binding"/>
    <property type="evidence" value="ECO:0007669"/>
    <property type="project" value="TreeGrafter"/>
</dbReference>
<comment type="function">
    <text evidence="7">May play the central regulatory role in sporulation. It may be an element of the effector pathway responsible for the activation of sporulation genes in response to nutritional stress. Spo0A may act in concert with spo0H (a sigma factor) to control the expression of some genes that are critical to the sporulation process.</text>
</comment>
<evidence type="ECO:0000256" key="6">
    <source>
        <dbReference type="ARBA" id="ARBA00023163"/>
    </source>
</evidence>
<dbReference type="SMART" id="SM00862">
    <property type="entry name" value="Trans_reg_C"/>
    <property type="match status" value="1"/>
</dbReference>
<dbReference type="SUPFAM" id="SSF52172">
    <property type="entry name" value="CheY-like"/>
    <property type="match status" value="1"/>
</dbReference>
<evidence type="ECO:0000256" key="4">
    <source>
        <dbReference type="ARBA" id="ARBA00023015"/>
    </source>
</evidence>
<dbReference type="PANTHER" id="PTHR48111">
    <property type="entry name" value="REGULATOR OF RPOS"/>
    <property type="match status" value="1"/>
</dbReference>
<sequence length="224" mass="25617">MKILVVDDEVSILKMLKITLEVAGHEVLLSDKALSVIDIILENEPDVIILDAMLPDIDGFNLIPKIKKVKDIPIIMLTAKCNINDKLLGLQLGADDYITKPFNSTELLLRLNVIKKRSISPKKNSSEDEITLGKLKLFLNEKKLLLDNEYVDLTFKEFQLLSYLCKNKGKVFTRDELLIKIWGYDFEGTNRTVDMLIQRLRKKLGSCQNYIKTIYGLGYKIDVL</sequence>
<evidence type="ECO:0000256" key="8">
    <source>
        <dbReference type="PROSITE-ProRule" id="PRU00169"/>
    </source>
</evidence>
<feature type="DNA-binding region" description="OmpR/PhoB-type" evidence="9">
    <location>
        <begin position="127"/>
        <end position="223"/>
    </location>
</feature>
<keyword evidence="5 9" id="KW-0238">DNA-binding</keyword>
<dbReference type="Pfam" id="PF00486">
    <property type="entry name" value="Trans_reg_C"/>
    <property type="match status" value="1"/>
</dbReference>
<keyword evidence="6" id="KW-0804">Transcription</keyword>
<evidence type="ECO:0000259" key="10">
    <source>
        <dbReference type="PROSITE" id="PS50110"/>
    </source>
</evidence>
<evidence type="ECO:0000313" key="13">
    <source>
        <dbReference type="Proteomes" id="UP000249986"/>
    </source>
</evidence>
<feature type="modified residue" description="4-aspartylphosphate" evidence="8">
    <location>
        <position position="51"/>
    </location>
</feature>
<dbReference type="InterPro" id="IPR039420">
    <property type="entry name" value="WalR-like"/>
</dbReference>